<feature type="domain" description="Non-reducing end beta-L-arabinofuranosidase-like GH127 middle" evidence="4">
    <location>
        <begin position="428"/>
        <end position="522"/>
    </location>
</feature>
<dbReference type="PANTHER" id="PTHR31151">
    <property type="entry name" value="PROLINE-TRNA LIGASE (DUF1680)"/>
    <property type="match status" value="1"/>
</dbReference>
<evidence type="ECO:0008006" key="7">
    <source>
        <dbReference type="Google" id="ProtNLM"/>
    </source>
</evidence>
<name>A0ABZ2EI64_9BACT</name>
<dbReference type="SUPFAM" id="SSF48208">
    <property type="entry name" value="Six-hairpin glycosidases"/>
    <property type="match status" value="1"/>
</dbReference>
<feature type="domain" description="Non-reducing end beta-L-arabinofuranosidase-like GH127 catalytic" evidence="1">
    <location>
        <begin position="36"/>
        <end position="417"/>
    </location>
</feature>
<sequence length="796" mass="91016">MNMRIIRYILGIWCSLSVLCGYGQTGLYPNAFPLTDVKLLDGPFKHAQDLNVSTLLQYDVDRLLAPYRKEAGLTPKAESYKNWDGLDGHVGGHYLSALAIHYAATGNVTLKERMDYMLSELQECQEANGKLHPDWAVDYVGGVPNGNDLWPKIKKGDISVIWKWWVPWYNVHKMYAGLRDAWLYTGNEKAKNMFLRFCDWAISLTEKLSDEQMENMLGNEHGGINETFADAYQISGDKKYLIAAKRFSHKELLNPLSKQIDNLDNKHANTQVPKAVGFARIGELDKDATYFTAGKFFWETVTGNRTLAFGGNSRREFFPSVQACYDFITDVEGPESCNTHNMLKLTETLFRVHPQANYMDYYERALYNHILSTQHPQHGGYVYFTPVRPRSYRVYSAPNAAMWCCVGTGMENHGKYAQFIYAHHGDSLYVNLFTSSTLSWKQKGVVLQQTTKFPYEERSILTVMKGDATFPLLIRYPSWIKKGGFKIKVNGKSISHTLLPSSYAMINRKWKKGDVIEISLPMQTRVEYLPNVKQYVALMHGPIVLAAKTGTEDLAGLIADDSRWGHIAHGKKLPIDEAPILIAESESELIRALKPVKDKPLHFTLNGIKIINAASLELQPFFEVHDARYIMYWMTLSEKAYRGYLDSLAAAEKAMLELEKRTVDFVIPGEQQPEADHFMQSERSRRGHNQDKSFREAAEGGYFSYLLRTNKNTSLSLQVRYWGAEWGTKKFDIYIDDEKLISENNTGRWNQSSFFDIEYKIPERILQGKEQIRVKFQATQGGAVSPVYYIRLLKNQ</sequence>
<organism evidence="5 6">
    <name type="scientific">Mycovorax composti</name>
    <dbReference type="NCBI Taxonomy" id="2962693"/>
    <lineage>
        <taxon>Bacteria</taxon>
        <taxon>Pseudomonadati</taxon>
        <taxon>Bacteroidota</taxon>
        <taxon>Chitinophagia</taxon>
        <taxon>Chitinophagales</taxon>
        <taxon>Chitinophagaceae</taxon>
        <taxon>Mycovorax</taxon>
    </lineage>
</organism>
<evidence type="ECO:0000259" key="2">
    <source>
        <dbReference type="Pfam" id="PF16375"/>
    </source>
</evidence>
<protein>
    <recommendedName>
        <fullName evidence="7">Glycosyl hydrolase</fullName>
    </recommendedName>
</protein>
<dbReference type="InterPro" id="IPR032275">
    <property type="entry name" value="DUF4986"/>
</dbReference>
<evidence type="ECO:0000259" key="3">
    <source>
        <dbReference type="Pfam" id="PF20620"/>
    </source>
</evidence>
<evidence type="ECO:0000313" key="6">
    <source>
        <dbReference type="Proteomes" id="UP001321305"/>
    </source>
</evidence>
<feature type="domain" description="Glycoside hydrolase GH146 substrate-binding" evidence="3">
    <location>
        <begin position="657"/>
        <end position="793"/>
    </location>
</feature>
<proteinExistence type="predicted"/>
<reference evidence="6" key="1">
    <citation type="submission" date="2024-01" db="EMBL/GenBank/DDBJ databases">
        <title>Mycovorax composti gen. nov. sp. nov., a member of the family Chitinophagaceae isolated from button mushroom compost.</title>
        <authorList>
            <person name="Thai M."/>
            <person name="Bell T.L."/>
            <person name="Kertesz M.A."/>
        </authorList>
    </citation>
    <scope>NUCLEOTIDE SEQUENCE [LARGE SCALE GENOMIC DNA]</scope>
    <source>
        <strain evidence="6">C216</strain>
    </source>
</reference>
<dbReference type="InterPro" id="IPR012878">
    <property type="entry name" value="Beta-AFase-like_GH127_cat"/>
</dbReference>
<dbReference type="Pfam" id="PF16375">
    <property type="entry name" value="DUF4986"/>
    <property type="match status" value="1"/>
</dbReference>
<dbReference type="Proteomes" id="UP001321305">
    <property type="component" value="Chromosome"/>
</dbReference>
<dbReference type="InterPro" id="IPR046544">
    <property type="entry name" value="GH146_SB_dom"/>
</dbReference>
<dbReference type="Pfam" id="PF20736">
    <property type="entry name" value="Glyco_hydro127M"/>
    <property type="match status" value="1"/>
</dbReference>
<feature type="domain" description="DUF4986" evidence="2">
    <location>
        <begin position="550"/>
        <end position="633"/>
    </location>
</feature>
<dbReference type="Pfam" id="PF07944">
    <property type="entry name" value="Beta-AFase-like_GH127_cat"/>
    <property type="match status" value="1"/>
</dbReference>
<keyword evidence="6" id="KW-1185">Reference proteome</keyword>
<accession>A0ABZ2EI64</accession>
<evidence type="ECO:0000259" key="4">
    <source>
        <dbReference type="Pfam" id="PF20736"/>
    </source>
</evidence>
<dbReference type="EMBL" id="CP144143">
    <property type="protein sequence ID" value="WWC82997.1"/>
    <property type="molecule type" value="Genomic_DNA"/>
</dbReference>
<dbReference type="InterPro" id="IPR049046">
    <property type="entry name" value="Beta-AFase-like_GH127_middle"/>
</dbReference>
<dbReference type="PANTHER" id="PTHR31151:SF0">
    <property type="entry name" value="PROLINE-TRNA LIGASE (DUF1680)"/>
    <property type="match status" value="1"/>
</dbReference>
<gene>
    <name evidence="5" type="ORF">PIECOFPK_00708</name>
</gene>
<dbReference type="Pfam" id="PF20620">
    <property type="entry name" value="DUF6805"/>
    <property type="match status" value="1"/>
</dbReference>
<dbReference type="InterPro" id="IPR008928">
    <property type="entry name" value="6-hairpin_glycosidase_sf"/>
</dbReference>
<evidence type="ECO:0000259" key="1">
    <source>
        <dbReference type="Pfam" id="PF07944"/>
    </source>
</evidence>
<evidence type="ECO:0000313" key="5">
    <source>
        <dbReference type="EMBL" id="WWC82997.1"/>
    </source>
</evidence>